<gene>
    <name evidence="1" type="ORF">NDU88_002655</name>
</gene>
<reference evidence="1" key="1">
    <citation type="journal article" date="2022" name="bioRxiv">
        <title>Sequencing and chromosome-scale assembly of the giantPleurodeles waltlgenome.</title>
        <authorList>
            <person name="Brown T."/>
            <person name="Elewa A."/>
            <person name="Iarovenko S."/>
            <person name="Subramanian E."/>
            <person name="Araus A.J."/>
            <person name="Petzold A."/>
            <person name="Susuki M."/>
            <person name="Suzuki K.-i.T."/>
            <person name="Hayashi T."/>
            <person name="Toyoda A."/>
            <person name="Oliveira C."/>
            <person name="Osipova E."/>
            <person name="Leigh N.D."/>
            <person name="Simon A."/>
            <person name="Yun M.H."/>
        </authorList>
    </citation>
    <scope>NUCLEOTIDE SEQUENCE</scope>
    <source>
        <strain evidence="1">20211129_DDA</strain>
        <tissue evidence="1">Liver</tissue>
    </source>
</reference>
<dbReference type="Proteomes" id="UP001066276">
    <property type="component" value="Chromosome 5"/>
</dbReference>
<proteinExistence type="predicted"/>
<keyword evidence="2" id="KW-1185">Reference proteome</keyword>
<comment type="caution">
    <text evidence="1">The sequence shown here is derived from an EMBL/GenBank/DDBJ whole genome shotgun (WGS) entry which is preliminary data.</text>
</comment>
<dbReference type="EMBL" id="JANPWB010000009">
    <property type="protein sequence ID" value="KAJ1149856.1"/>
    <property type="molecule type" value="Genomic_DNA"/>
</dbReference>
<evidence type="ECO:0000313" key="1">
    <source>
        <dbReference type="EMBL" id="KAJ1149856.1"/>
    </source>
</evidence>
<organism evidence="1 2">
    <name type="scientific">Pleurodeles waltl</name>
    <name type="common">Iberian ribbed newt</name>
    <dbReference type="NCBI Taxonomy" id="8319"/>
    <lineage>
        <taxon>Eukaryota</taxon>
        <taxon>Metazoa</taxon>
        <taxon>Chordata</taxon>
        <taxon>Craniata</taxon>
        <taxon>Vertebrata</taxon>
        <taxon>Euteleostomi</taxon>
        <taxon>Amphibia</taxon>
        <taxon>Batrachia</taxon>
        <taxon>Caudata</taxon>
        <taxon>Salamandroidea</taxon>
        <taxon>Salamandridae</taxon>
        <taxon>Pleurodelinae</taxon>
        <taxon>Pleurodeles</taxon>
    </lineage>
</organism>
<protein>
    <submittedName>
        <fullName evidence="1">Uncharacterized protein</fullName>
    </submittedName>
</protein>
<name>A0AAV7RAM0_PLEWA</name>
<accession>A0AAV7RAM0</accession>
<evidence type="ECO:0000313" key="2">
    <source>
        <dbReference type="Proteomes" id="UP001066276"/>
    </source>
</evidence>
<sequence length="112" mass="12458">MSRPQRAAAMEYGCRSRLAEAGASVCRKENSERCRRCHVVLRGSRPRFSPWVQRFSDMVAGDLHPARVAPDQCPESAPPICDSSAVGDRFQAPCTAVGVQRGRFRRLTRQPS</sequence>
<dbReference type="AlphaFoldDB" id="A0AAV7RAM0"/>